<dbReference type="GO" id="GO:0005743">
    <property type="term" value="C:mitochondrial inner membrane"/>
    <property type="evidence" value="ECO:0007669"/>
    <property type="project" value="TreeGrafter"/>
</dbReference>
<dbReference type="Proteomes" id="UP000615446">
    <property type="component" value="Unassembled WGS sequence"/>
</dbReference>
<dbReference type="PANTHER" id="PTHR21192:SF2">
    <property type="entry name" value="NADH DEHYDROGENASE [UBIQUINONE] 1 ALPHA SUBCOMPLEX ASSEMBLY FACTOR 3"/>
    <property type="match status" value="1"/>
</dbReference>
<reference evidence="1" key="1">
    <citation type="submission" date="2019-10" db="EMBL/GenBank/DDBJ databases">
        <title>Conservation and host-specific expression of non-tandemly repeated heterogenous ribosome RNA gene in arbuscular mycorrhizal fungi.</title>
        <authorList>
            <person name="Maeda T."/>
            <person name="Kobayashi Y."/>
            <person name="Nakagawa T."/>
            <person name="Ezawa T."/>
            <person name="Yamaguchi K."/>
            <person name="Bino T."/>
            <person name="Nishimoto Y."/>
            <person name="Shigenobu S."/>
            <person name="Kawaguchi M."/>
        </authorList>
    </citation>
    <scope>NUCLEOTIDE SEQUENCE</scope>
    <source>
        <strain evidence="1">HR1</strain>
    </source>
</reference>
<dbReference type="InterPro" id="IPR036748">
    <property type="entry name" value="MTH938-like_sf"/>
</dbReference>
<accession>A0A8H3L0K9</accession>
<dbReference type="AlphaFoldDB" id="A0A8H3L0K9"/>
<organism evidence="1 2">
    <name type="scientific">Rhizophagus clarus</name>
    <dbReference type="NCBI Taxonomy" id="94130"/>
    <lineage>
        <taxon>Eukaryota</taxon>
        <taxon>Fungi</taxon>
        <taxon>Fungi incertae sedis</taxon>
        <taxon>Mucoromycota</taxon>
        <taxon>Glomeromycotina</taxon>
        <taxon>Glomeromycetes</taxon>
        <taxon>Glomerales</taxon>
        <taxon>Glomeraceae</taxon>
        <taxon>Rhizophagus</taxon>
    </lineage>
</organism>
<dbReference type="OrthoDB" id="20681at2759"/>
<name>A0A8H3L0K9_9GLOM</name>
<evidence type="ECO:0000313" key="2">
    <source>
        <dbReference type="Proteomes" id="UP000615446"/>
    </source>
</evidence>
<evidence type="ECO:0000313" key="1">
    <source>
        <dbReference type="EMBL" id="GES79538.1"/>
    </source>
</evidence>
<dbReference type="GO" id="GO:0032981">
    <property type="term" value="P:mitochondrial respiratory chain complex I assembly"/>
    <property type="evidence" value="ECO:0007669"/>
    <property type="project" value="TreeGrafter"/>
</dbReference>
<dbReference type="PANTHER" id="PTHR21192">
    <property type="entry name" value="NUCLEAR PROTEIN E3-3"/>
    <property type="match status" value="1"/>
</dbReference>
<gene>
    <name evidence="1" type="ORF">RCL2_000683900</name>
</gene>
<protein>
    <submittedName>
        <fullName evidence="1">DUF498-domain-containing protein</fullName>
    </submittedName>
</protein>
<dbReference type="SUPFAM" id="SSF64076">
    <property type="entry name" value="MTH938-like"/>
    <property type="match status" value="1"/>
</dbReference>
<sequence length="245" mass="26978">MHFITESCASVSFSVPFYVFFVKLSFRSPKIFQINPIISTKLFFRPSFNLYPLCPLHTSLPFFNDSDSSSSSKFNYEKPPVSETIVPTPMASAFRNMFDDSAIHSSQMVSRLTNDGFITNNEIEVKGPVISLNGELIMWDVPQGLGHGKGGDGGVFNNWTSNFLKVFEVITPRPELLIFGTGKSLVPIPSHIKQYLNGLGIQIEVVDTRNAVATFKVLAEEGRNVAAALLPLTPTSARTGKPLIT</sequence>
<dbReference type="Gene3D" id="3.40.1230.10">
    <property type="entry name" value="MTH938-like"/>
    <property type="match status" value="1"/>
</dbReference>
<comment type="caution">
    <text evidence="1">The sequence shown here is derived from an EMBL/GenBank/DDBJ whole genome shotgun (WGS) entry which is preliminary data.</text>
</comment>
<proteinExistence type="predicted"/>
<dbReference type="EMBL" id="BLAL01000044">
    <property type="protein sequence ID" value="GES79538.1"/>
    <property type="molecule type" value="Genomic_DNA"/>
</dbReference>
<dbReference type="InterPro" id="IPR007523">
    <property type="entry name" value="NDUFAF3/AAMDC"/>
</dbReference>
<dbReference type="Pfam" id="PF04430">
    <property type="entry name" value="DUF498"/>
    <property type="match status" value="1"/>
</dbReference>